<keyword evidence="2" id="KW-1185">Reference proteome</keyword>
<dbReference type="Proteomes" id="UP000234323">
    <property type="component" value="Unassembled WGS sequence"/>
</dbReference>
<reference evidence="1 2" key="1">
    <citation type="submission" date="2015-10" db="EMBL/GenBank/DDBJ databases">
        <title>Genome analyses suggest a sexual origin of heterokaryosis in a supposedly ancient asexual fungus.</title>
        <authorList>
            <person name="Ropars J."/>
            <person name="Sedzielewska K."/>
            <person name="Noel J."/>
            <person name="Charron P."/>
            <person name="Farinelli L."/>
            <person name="Marton T."/>
            <person name="Kruger M."/>
            <person name="Pelin A."/>
            <person name="Brachmann A."/>
            <person name="Corradi N."/>
        </authorList>
    </citation>
    <scope>NUCLEOTIDE SEQUENCE [LARGE SCALE GENOMIC DNA]</scope>
    <source>
        <strain evidence="1 2">A4</strain>
    </source>
</reference>
<accession>A0A2I1HTQ4</accession>
<name>A0A2I1HTQ4_9GLOM</name>
<evidence type="ECO:0000313" key="1">
    <source>
        <dbReference type="EMBL" id="PKY62236.1"/>
    </source>
</evidence>
<sequence>MDVNTEVQEDNIDIIVQIDDPPSKHVSVSLNPGENLSKIREKLEQNSKIKMNDALSFANKIVQINNNNNNEIYLAEVAKEDEEKKTLEKIIDKKNKILYLKSEPDWKFLKNKLGLEYGFTSMLEKANKKAFTIMEDCKMTEIVDGCKLNAIEIDLEKDKIMKNDFLLAADTNVLRTTFGNSKIKKSNCETNLTSFTQFDNRRIITSYMDRIIVNLGHNYN</sequence>
<dbReference type="EMBL" id="LLXI01006696">
    <property type="protein sequence ID" value="PKY62236.1"/>
    <property type="molecule type" value="Genomic_DNA"/>
</dbReference>
<organism evidence="1 2">
    <name type="scientific">Rhizophagus irregularis</name>
    <dbReference type="NCBI Taxonomy" id="588596"/>
    <lineage>
        <taxon>Eukaryota</taxon>
        <taxon>Fungi</taxon>
        <taxon>Fungi incertae sedis</taxon>
        <taxon>Mucoromycota</taxon>
        <taxon>Glomeromycotina</taxon>
        <taxon>Glomeromycetes</taxon>
        <taxon>Glomerales</taxon>
        <taxon>Glomeraceae</taxon>
        <taxon>Rhizophagus</taxon>
    </lineage>
</organism>
<protein>
    <submittedName>
        <fullName evidence="1">Uncharacterized protein</fullName>
    </submittedName>
</protein>
<comment type="caution">
    <text evidence="1">The sequence shown here is derived from an EMBL/GenBank/DDBJ whole genome shotgun (WGS) entry which is preliminary data.</text>
</comment>
<gene>
    <name evidence="1" type="ORF">RhiirA4_432397</name>
</gene>
<proteinExistence type="predicted"/>
<dbReference type="AlphaFoldDB" id="A0A2I1HTQ4"/>
<evidence type="ECO:0000313" key="2">
    <source>
        <dbReference type="Proteomes" id="UP000234323"/>
    </source>
</evidence>